<dbReference type="AlphaFoldDB" id="A0A7K3LYQ1"/>
<dbReference type="GO" id="GO:0005975">
    <property type="term" value="P:carbohydrate metabolic process"/>
    <property type="evidence" value="ECO:0007669"/>
    <property type="project" value="InterPro"/>
</dbReference>
<protein>
    <recommendedName>
        <fullName evidence="8">Alpha-xylosidase</fullName>
    </recommendedName>
</protein>
<evidence type="ECO:0000313" key="7">
    <source>
        <dbReference type="Proteomes" id="UP000460435"/>
    </source>
</evidence>
<dbReference type="InterPro" id="IPR000322">
    <property type="entry name" value="Glyco_hydro_31_TIM"/>
</dbReference>
<dbReference type="Gene3D" id="2.60.40.1180">
    <property type="entry name" value="Golgi alpha-mannosidase II"/>
    <property type="match status" value="1"/>
</dbReference>
<comment type="similarity">
    <text evidence="1 2">Belongs to the glycosyl hydrolase 31 family.</text>
</comment>
<gene>
    <name evidence="6" type="ORF">F7O44_03600</name>
</gene>
<dbReference type="Pfam" id="PF21365">
    <property type="entry name" value="Glyco_hydro_31_3rd"/>
    <property type="match status" value="1"/>
</dbReference>
<comment type="caution">
    <text evidence="6">The sequence shown here is derived from an EMBL/GenBank/DDBJ whole genome shotgun (WGS) entry which is preliminary data.</text>
</comment>
<accession>A0A7K3LYQ1</accession>
<evidence type="ECO:0008006" key="8">
    <source>
        <dbReference type="Google" id="ProtNLM"/>
    </source>
</evidence>
<dbReference type="Pfam" id="PF01055">
    <property type="entry name" value="Glyco_hydro_31_2nd"/>
    <property type="match status" value="1"/>
</dbReference>
<feature type="domain" description="Glycoside hydrolase family 31 N-terminal" evidence="4">
    <location>
        <begin position="86"/>
        <end position="262"/>
    </location>
</feature>
<dbReference type="SUPFAM" id="SSF51011">
    <property type="entry name" value="Glycosyl hydrolase domain"/>
    <property type="match status" value="1"/>
</dbReference>
<evidence type="ECO:0000259" key="5">
    <source>
        <dbReference type="Pfam" id="PF21365"/>
    </source>
</evidence>
<dbReference type="PANTHER" id="PTHR22762">
    <property type="entry name" value="ALPHA-GLUCOSIDASE"/>
    <property type="match status" value="1"/>
</dbReference>
<evidence type="ECO:0000259" key="3">
    <source>
        <dbReference type="Pfam" id="PF01055"/>
    </source>
</evidence>
<dbReference type="Proteomes" id="UP000460435">
    <property type="component" value="Unassembled WGS sequence"/>
</dbReference>
<dbReference type="InterPro" id="IPR025887">
    <property type="entry name" value="Glyco_hydro_31_N_dom"/>
</dbReference>
<dbReference type="GO" id="GO:0030246">
    <property type="term" value="F:carbohydrate binding"/>
    <property type="evidence" value="ECO:0007669"/>
    <property type="project" value="InterPro"/>
</dbReference>
<feature type="domain" description="Glycosyl hydrolase family 31 C-terminal" evidence="5">
    <location>
        <begin position="629"/>
        <end position="717"/>
    </location>
</feature>
<proteinExistence type="inferred from homology"/>
<organism evidence="6 7">
    <name type="scientific">Phytoactinopolyspora mesophila</name>
    <dbReference type="NCBI Taxonomy" id="2650750"/>
    <lineage>
        <taxon>Bacteria</taxon>
        <taxon>Bacillati</taxon>
        <taxon>Actinomycetota</taxon>
        <taxon>Actinomycetes</taxon>
        <taxon>Jiangellales</taxon>
        <taxon>Jiangellaceae</taxon>
        <taxon>Phytoactinopolyspora</taxon>
    </lineage>
</organism>
<dbReference type="GO" id="GO:0004553">
    <property type="term" value="F:hydrolase activity, hydrolyzing O-glycosyl compounds"/>
    <property type="evidence" value="ECO:0007669"/>
    <property type="project" value="InterPro"/>
</dbReference>
<keyword evidence="7" id="KW-1185">Reference proteome</keyword>
<evidence type="ECO:0000256" key="1">
    <source>
        <dbReference type="ARBA" id="ARBA00007806"/>
    </source>
</evidence>
<keyword evidence="2" id="KW-0378">Hydrolase</keyword>
<name>A0A7K3LYQ1_9ACTN</name>
<dbReference type="Gene3D" id="3.20.20.80">
    <property type="entry name" value="Glycosidases"/>
    <property type="match status" value="1"/>
</dbReference>
<reference evidence="6 7" key="1">
    <citation type="submission" date="2019-11" db="EMBL/GenBank/DDBJ databases">
        <authorList>
            <person name="Li X.-J."/>
            <person name="Feng X.-M."/>
        </authorList>
    </citation>
    <scope>NUCLEOTIDE SEQUENCE [LARGE SCALE GENOMIC DNA]</scope>
    <source>
        <strain evidence="6 7">XMNu-373</strain>
    </source>
</reference>
<evidence type="ECO:0000256" key="2">
    <source>
        <dbReference type="RuleBase" id="RU361185"/>
    </source>
</evidence>
<dbReference type="Gene3D" id="2.60.40.1760">
    <property type="entry name" value="glycosyl hydrolase (family 31)"/>
    <property type="match status" value="1"/>
</dbReference>
<dbReference type="InterPro" id="IPR011013">
    <property type="entry name" value="Gal_mutarotase_sf_dom"/>
</dbReference>
<evidence type="ECO:0000313" key="6">
    <source>
        <dbReference type="EMBL" id="NDL56155.1"/>
    </source>
</evidence>
<dbReference type="InterPro" id="IPR048395">
    <property type="entry name" value="Glyco_hydro_31_C"/>
</dbReference>
<feature type="domain" description="Glycoside hydrolase family 31 TIM barrel" evidence="3">
    <location>
        <begin position="305"/>
        <end position="620"/>
    </location>
</feature>
<dbReference type="CDD" id="cd06593">
    <property type="entry name" value="GH31_xylosidase_YicI"/>
    <property type="match status" value="1"/>
</dbReference>
<dbReference type="CDD" id="cd14752">
    <property type="entry name" value="GH31_N"/>
    <property type="match status" value="1"/>
</dbReference>
<dbReference type="EMBL" id="WLZY01000001">
    <property type="protein sequence ID" value="NDL56155.1"/>
    <property type="molecule type" value="Genomic_DNA"/>
</dbReference>
<dbReference type="SUPFAM" id="SSF51445">
    <property type="entry name" value="(Trans)glycosidases"/>
    <property type="match status" value="1"/>
</dbReference>
<dbReference type="PANTHER" id="PTHR22762:SF144">
    <property type="entry name" value="ALPHA-XYLOSIDASE"/>
    <property type="match status" value="1"/>
</dbReference>
<dbReference type="InterPro" id="IPR013780">
    <property type="entry name" value="Glyco_hydro_b"/>
</dbReference>
<sequence>MVHQRDDLWIGERMTMTDAYMLRQVVGVRRRGDDVVLSVAARPAVQVGIMPGYLTGEPLAEQGIETTLPNLPDLDLPPSDPRAYAVRISWAAPDTVRLTIAPENNPVLDDDGTWLGIVTDPAPAAAPVHVEESETAVVIESSALRVRVGRRPFSIIVDDLLTGAQVLRTAERLRQAAGFPVAPPAIADARGISVHLELGTGEDILGFGEQFGRLVKNGQQLTLRCEDALGTGTGLAYKPVPVWHSSAGYTGFLNTGATVTADVGHTRPSVLGLSLDDDALDLYVVGGAQPRRRLHSYTALTGRGPVPPLWAFGYWMGRCRYHSREEMLDVARRARELEVPLDVLHCDPDWLVVDRLNCDFIWNKDRFGDRRSFVQELEKLHTRLSVWELPYLDPASPRFAEAEAKGYLVRYPDGELATIQKTPTPDGRPRALVDFTNPDAVAWWQGMHEEFLADGVAVFKTDFGEALPDGTAPHSGLPGNHAHNLYPLYYNGAVWAALARLGDEPALVWGRSGWAGSHRYPGQWGGDAESTVAGMQATVRGGLSYAMSAPGFWSHDIGGFYGPELTPELYVRWTQFGALSPLMRAHGLRPREPWEYGEHALEICRRWIRLRYELLPYLWQVAHESSRNGWPVLRPLAFEYPDDPVAAGVDGQFLLGSDLLVVPVFDDGDTPVRRRYYVPEGRWTDLFTGEALTGPRFVIQDIPLDRIPVLVRDGTILPRLQVDGSIRRTDDLLGRPWTLHLFGNVDHRHQLVGFDTTATTVAFDGDAVTADGSQPIAPTARLWI</sequence>
<dbReference type="SUPFAM" id="SSF74650">
    <property type="entry name" value="Galactose mutarotase-like"/>
    <property type="match status" value="1"/>
</dbReference>
<dbReference type="InterPro" id="IPR017853">
    <property type="entry name" value="GH"/>
</dbReference>
<keyword evidence="2" id="KW-0326">Glycosidase</keyword>
<evidence type="ECO:0000259" key="4">
    <source>
        <dbReference type="Pfam" id="PF13802"/>
    </source>
</evidence>
<dbReference type="Pfam" id="PF13802">
    <property type="entry name" value="Gal_mutarotas_2"/>
    <property type="match status" value="1"/>
</dbReference>